<evidence type="ECO:0000256" key="5">
    <source>
        <dbReference type="ARBA" id="ARBA00023004"/>
    </source>
</evidence>
<dbReference type="HOGENOM" id="CLU_072599_0_0_9"/>
<protein>
    <submittedName>
        <fullName evidence="9">Nitrite and sulphite reductase 4Fe-4S region</fullName>
    </submittedName>
</protein>
<keyword evidence="6" id="KW-0411">Iron-sulfur</keyword>
<dbReference type="PANTHER" id="PTHR43809">
    <property type="entry name" value="NITRITE REDUCTASE (NADH) LARGE SUBUNIT"/>
    <property type="match status" value="1"/>
</dbReference>
<dbReference type="SUPFAM" id="SSF56014">
    <property type="entry name" value="Nitrite and sulphite reductase 4Fe-4S domain-like"/>
    <property type="match status" value="1"/>
</dbReference>
<keyword evidence="2" id="KW-0349">Heme</keyword>
<feature type="domain" description="Nitrite/sulphite reductase 4Fe-4S" evidence="7">
    <location>
        <begin position="105"/>
        <end position="237"/>
    </location>
</feature>
<dbReference type="AlphaFoldDB" id="C8VWD9"/>
<dbReference type="InterPro" id="IPR045854">
    <property type="entry name" value="NO2/SO3_Rdtase_4Fe4S_sf"/>
</dbReference>
<dbReference type="KEGG" id="dae:Dtox_1634"/>
<evidence type="ECO:0000256" key="4">
    <source>
        <dbReference type="ARBA" id="ARBA00023002"/>
    </source>
</evidence>
<dbReference type="InterPro" id="IPR052034">
    <property type="entry name" value="NasD-like"/>
</dbReference>
<dbReference type="InterPro" id="IPR017220">
    <property type="entry name" value="Sulphite_reductase_assimil"/>
</dbReference>
<dbReference type="InterPro" id="IPR036136">
    <property type="entry name" value="Nit/Sulf_reduc_fer-like_dom_sf"/>
</dbReference>
<feature type="domain" description="Nitrite/Sulfite reductase ferredoxin-like" evidence="8">
    <location>
        <begin position="31"/>
        <end position="95"/>
    </location>
</feature>
<dbReference type="Pfam" id="PF01077">
    <property type="entry name" value="NIR_SIR"/>
    <property type="match status" value="1"/>
</dbReference>
<dbReference type="PRINTS" id="PR00397">
    <property type="entry name" value="SIROHAEM"/>
</dbReference>
<dbReference type="InterPro" id="IPR005117">
    <property type="entry name" value="NiRdtase/SiRdtase_haem-b_fer"/>
</dbReference>
<dbReference type="Pfam" id="PF03460">
    <property type="entry name" value="NIR_SIR_ferr"/>
    <property type="match status" value="1"/>
</dbReference>
<evidence type="ECO:0000259" key="8">
    <source>
        <dbReference type="Pfam" id="PF03460"/>
    </source>
</evidence>
<dbReference type="InterPro" id="IPR006066">
    <property type="entry name" value="NO2/SO3_Rdtase_FeS/sirohaem_BS"/>
</dbReference>
<evidence type="ECO:0000256" key="2">
    <source>
        <dbReference type="ARBA" id="ARBA00022617"/>
    </source>
</evidence>
<evidence type="ECO:0000256" key="1">
    <source>
        <dbReference type="ARBA" id="ARBA00022485"/>
    </source>
</evidence>
<dbReference type="GO" id="GO:0016491">
    <property type="term" value="F:oxidoreductase activity"/>
    <property type="evidence" value="ECO:0007669"/>
    <property type="project" value="UniProtKB-KW"/>
</dbReference>
<dbReference type="Gene3D" id="3.30.413.10">
    <property type="entry name" value="Sulfite Reductase Hemoprotein, domain 1"/>
    <property type="match status" value="1"/>
</dbReference>
<dbReference type="Proteomes" id="UP000002217">
    <property type="component" value="Chromosome"/>
</dbReference>
<keyword evidence="5" id="KW-0408">Iron</keyword>
<evidence type="ECO:0000313" key="9">
    <source>
        <dbReference type="EMBL" id="ACV62491.1"/>
    </source>
</evidence>
<keyword evidence="4" id="KW-0560">Oxidoreductase</keyword>
<gene>
    <name evidence="9" type="ordered locus">Dtox_1634</name>
</gene>
<keyword evidence="1" id="KW-0004">4Fe-4S</keyword>
<dbReference type="eggNOG" id="COG1251">
    <property type="taxonomic scope" value="Bacteria"/>
</dbReference>
<dbReference type="SUPFAM" id="SSF55124">
    <property type="entry name" value="Nitrite/Sulfite reductase N-terminal domain-like"/>
    <property type="match status" value="1"/>
</dbReference>
<reference evidence="9 10" key="1">
    <citation type="journal article" date="2009" name="Stand. Genomic Sci.">
        <title>Complete genome sequence of Desulfotomaculum acetoxidans type strain (5575).</title>
        <authorList>
            <person name="Spring S."/>
            <person name="Lapidus A."/>
            <person name="Schroder M."/>
            <person name="Gleim D."/>
            <person name="Sims D."/>
            <person name="Meincke L."/>
            <person name="Glavina Del Rio T."/>
            <person name="Tice H."/>
            <person name="Copeland A."/>
            <person name="Cheng J.F."/>
            <person name="Lucas S."/>
            <person name="Chen F."/>
            <person name="Nolan M."/>
            <person name="Bruce D."/>
            <person name="Goodwin L."/>
            <person name="Pitluck S."/>
            <person name="Ivanova N."/>
            <person name="Mavromatis K."/>
            <person name="Mikhailova N."/>
            <person name="Pati A."/>
            <person name="Chen A."/>
            <person name="Palaniappan K."/>
            <person name="Land M."/>
            <person name="Hauser L."/>
            <person name="Chang Y.J."/>
            <person name="Jeffries C.D."/>
            <person name="Chain P."/>
            <person name="Saunders E."/>
            <person name="Brettin T."/>
            <person name="Detter J.C."/>
            <person name="Goker M."/>
            <person name="Bristow J."/>
            <person name="Eisen J.A."/>
            <person name="Markowitz V."/>
            <person name="Hugenholtz P."/>
            <person name="Kyrpides N.C."/>
            <person name="Klenk H.P."/>
            <person name="Han C."/>
        </authorList>
    </citation>
    <scope>NUCLEOTIDE SEQUENCE [LARGE SCALE GENOMIC DNA]</scope>
    <source>
        <strain evidence="10">ATCC 49208 / DSM 771 / VKM B-1644</strain>
    </source>
</reference>
<dbReference type="InterPro" id="IPR006067">
    <property type="entry name" value="NO2/SO3_Rdtase_4Fe4S_dom"/>
</dbReference>
<keyword evidence="3" id="KW-0479">Metal-binding</keyword>
<dbReference type="GO" id="GO:0046872">
    <property type="term" value="F:metal ion binding"/>
    <property type="evidence" value="ECO:0007669"/>
    <property type="project" value="UniProtKB-KW"/>
</dbReference>
<evidence type="ECO:0000259" key="7">
    <source>
        <dbReference type="Pfam" id="PF01077"/>
    </source>
</evidence>
<name>C8VWD9_DESAS</name>
<sequence length="242" mass="26886">MKTKQEMPNQMDQRYHHIDANLDMLEKGAILQKDGTYAIAPHLAGGLIMDPDLLIRISNVMKKYNIPAVKATSSQRLALVGIKKDDVDAVWHDLKMKPGAAIGLCVRVVKFCPGSTFCRRGQQDAIGLGMEIDKKYHGMNLPNKFKIGISGCPNKCMDSTIIDFGAMGTAKGFTVYVGGNGGARPRFADKLAENQPPEKVIEILDRVVDYYKKEAQTYERVGNMIDRIGFDKFQTEVVPLLH</sequence>
<dbReference type="STRING" id="485916.Dtox_1634"/>
<organism evidence="9 10">
    <name type="scientific">Desulfofarcimen acetoxidans (strain ATCC 49208 / DSM 771 / KCTC 5769 / VKM B-1644 / 5575)</name>
    <name type="common">Desulfotomaculum acetoxidans</name>
    <dbReference type="NCBI Taxonomy" id="485916"/>
    <lineage>
        <taxon>Bacteria</taxon>
        <taxon>Bacillati</taxon>
        <taxon>Bacillota</taxon>
        <taxon>Clostridia</taxon>
        <taxon>Eubacteriales</taxon>
        <taxon>Peptococcaceae</taxon>
        <taxon>Desulfofarcimen</taxon>
    </lineage>
</organism>
<keyword evidence="10" id="KW-1185">Reference proteome</keyword>
<accession>C8VWD9</accession>
<proteinExistence type="predicted"/>
<dbReference type="PIRSF" id="PIRSF037487">
    <property type="entry name" value="Sulfite_red_assimil"/>
    <property type="match status" value="1"/>
</dbReference>
<dbReference type="RefSeq" id="WP_015757202.1">
    <property type="nucleotide sequence ID" value="NC_013216.1"/>
</dbReference>
<evidence type="ECO:0000256" key="6">
    <source>
        <dbReference type="ARBA" id="ARBA00023014"/>
    </source>
</evidence>
<evidence type="ECO:0000256" key="3">
    <source>
        <dbReference type="ARBA" id="ARBA00022723"/>
    </source>
</evidence>
<dbReference type="GO" id="GO:0020037">
    <property type="term" value="F:heme binding"/>
    <property type="evidence" value="ECO:0007669"/>
    <property type="project" value="InterPro"/>
</dbReference>
<dbReference type="EMBL" id="CP001720">
    <property type="protein sequence ID" value="ACV62491.1"/>
    <property type="molecule type" value="Genomic_DNA"/>
</dbReference>
<evidence type="ECO:0000313" key="10">
    <source>
        <dbReference type="Proteomes" id="UP000002217"/>
    </source>
</evidence>
<dbReference type="PANTHER" id="PTHR43809:SF1">
    <property type="entry name" value="NITRITE REDUCTASE (NADH) LARGE SUBUNIT"/>
    <property type="match status" value="1"/>
</dbReference>
<dbReference type="GO" id="GO:0051539">
    <property type="term" value="F:4 iron, 4 sulfur cluster binding"/>
    <property type="evidence" value="ECO:0007669"/>
    <property type="project" value="UniProtKB-KW"/>
</dbReference>